<dbReference type="SMART" id="SM00304">
    <property type="entry name" value="HAMP"/>
    <property type="match status" value="1"/>
</dbReference>
<dbReference type="CDD" id="cd00082">
    <property type="entry name" value="HisKA"/>
    <property type="match status" value="1"/>
</dbReference>
<feature type="domain" description="Histidine kinase" evidence="14">
    <location>
        <begin position="399"/>
        <end position="636"/>
    </location>
</feature>
<evidence type="ECO:0000259" key="14">
    <source>
        <dbReference type="PROSITE" id="PS50109"/>
    </source>
</evidence>
<feature type="region of interest" description="Disordered" evidence="12">
    <location>
        <begin position="1"/>
        <end position="59"/>
    </location>
</feature>
<dbReference type="CDD" id="cd00075">
    <property type="entry name" value="HATPase"/>
    <property type="match status" value="1"/>
</dbReference>
<dbReference type="InterPro" id="IPR005467">
    <property type="entry name" value="His_kinase_dom"/>
</dbReference>
<evidence type="ECO:0000256" key="1">
    <source>
        <dbReference type="ARBA" id="ARBA00000085"/>
    </source>
</evidence>
<feature type="domain" description="HAMP" evidence="15">
    <location>
        <begin position="332"/>
        <end position="384"/>
    </location>
</feature>
<comment type="catalytic activity">
    <reaction evidence="1">
        <text>ATP + protein L-histidine = ADP + protein N-phospho-L-histidine.</text>
        <dbReference type="EC" id="2.7.13.3"/>
    </reaction>
</comment>
<dbReference type="GO" id="GO:0005886">
    <property type="term" value="C:plasma membrane"/>
    <property type="evidence" value="ECO:0007669"/>
    <property type="project" value="UniProtKB-SubCell"/>
</dbReference>
<keyword evidence="11 13" id="KW-1133">Transmembrane helix</keyword>
<dbReference type="Pfam" id="PF02518">
    <property type="entry name" value="HATPase_c"/>
    <property type="match status" value="1"/>
</dbReference>
<reference evidence="16 17" key="1">
    <citation type="submission" date="2019-10" db="EMBL/GenBank/DDBJ databases">
        <authorList>
            <person name="Wolf R A."/>
        </authorList>
    </citation>
    <scope>NUCLEOTIDE SEQUENCE [LARGE SCALE GENOMIC DNA]</scope>
    <source>
        <strain evidence="16">Collinsella_intestinalis_DSM_13632</strain>
    </source>
</reference>
<dbReference type="GO" id="GO:0000155">
    <property type="term" value="F:phosphorelay sensor kinase activity"/>
    <property type="evidence" value="ECO:0007669"/>
    <property type="project" value="InterPro"/>
</dbReference>
<evidence type="ECO:0000256" key="12">
    <source>
        <dbReference type="SAM" id="MobiDB-lite"/>
    </source>
</evidence>
<dbReference type="AlphaFoldDB" id="A0A5K1J4E2"/>
<gene>
    <name evidence="16" type="primary">cssS</name>
    <name evidence="16" type="ORF">JKKLCJKK_00912</name>
</gene>
<dbReference type="SUPFAM" id="SSF55874">
    <property type="entry name" value="ATPase domain of HSP90 chaperone/DNA topoisomerase II/histidine kinase"/>
    <property type="match status" value="1"/>
</dbReference>
<evidence type="ECO:0000256" key="9">
    <source>
        <dbReference type="ARBA" id="ARBA00022777"/>
    </source>
</evidence>
<evidence type="ECO:0000259" key="15">
    <source>
        <dbReference type="PROSITE" id="PS50885"/>
    </source>
</evidence>
<proteinExistence type="predicted"/>
<dbReference type="SMART" id="SM00388">
    <property type="entry name" value="HisKA"/>
    <property type="match status" value="1"/>
</dbReference>
<accession>A0A5K1J4E2</accession>
<evidence type="ECO:0000256" key="7">
    <source>
        <dbReference type="ARBA" id="ARBA00022692"/>
    </source>
</evidence>
<dbReference type="Pfam" id="PF00512">
    <property type="entry name" value="HisKA"/>
    <property type="match status" value="1"/>
</dbReference>
<evidence type="ECO:0000256" key="5">
    <source>
        <dbReference type="ARBA" id="ARBA00022553"/>
    </source>
</evidence>
<dbReference type="InterPro" id="IPR050980">
    <property type="entry name" value="2C_sensor_his_kinase"/>
</dbReference>
<evidence type="ECO:0000256" key="13">
    <source>
        <dbReference type="SAM" id="Phobius"/>
    </source>
</evidence>
<evidence type="ECO:0000256" key="4">
    <source>
        <dbReference type="ARBA" id="ARBA00022475"/>
    </source>
</evidence>
<dbReference type="PANTHER" id="PTHR44936:SF10">
    <property type="entry name" value="SENSOR PROTEIN RSTB"/>
    <property type="match status" value="1"/>
</dbReference>
<dbReference type="InterPro" id="IPR003661">
    <property type="entry name" value="HisK_dim/P_dom"/>
</dbReference>
<dbReference type="GO" id="GO:0005524">
    <property type="term" value="F:ATP binding"/>
    <property type="evidence" value="ECO:0007669"/>
    <property type="project" value="UniProtKB-KW"/>
</dbReference>
<evidence type="ECO:0000313" key="17">
    <source>
        <dbReference type="Proteomes" id="UP000405524"/>
    </source>
</evidence>
<dbReference type="PROSITE" id="PS50885">
    <property type="entry name" value="HAMP"/>
    <property type="match status" value="1"/>
</dbReference>
<sequence>MRGDAQNGATPDAQNGTMPDAEYDAQPVAGPVVGCGPQCDADNTSGPRSRAAARRKKRRVCHGVRKEGRRYRRSLRREARAREREALKQLPKRERLHAWWRTRPLGVTFTVYLAVYLAAATLLALGMVEVLSTWNNGYYELEVSLENGLTQRGTIDSGPYVYDPNAGELLPASELDLPGDGPYAVFIATGDWGTGSGYVPDGGRTIGSLYATVDLVRSGQVQLYDWGLNYNEGYPQEEILEANSTISADNLARYDELSRKGRAQSVELFESMTGADLEETFGEGLVSNTAYYAASQPPASLVPWILTLATGLAPVLAYGVLGWLTFRHFYRVHIAGPLAELAGAADRIAERDLDFTIRVVRGRELGRLSETLEHMRASLLEAQRELWRTAESRRRLNAAFAHDLRTPITVLKGTVEMAQMRLRRGDTLDGDALDALSAQVARLERYATSMGGLSKLEDRPVERETFALDDLREELDRHVSEVMAARGGGLELKLPTVSEADRAPVPKTCCASESTLKAATDSRPAALLAIDLPLVEEVLDNLLSNACVHASSIVTFDMMVDAGVLTLVVTDDGPGFTPEALHRGCDPFFSENKSAEHFGLGLNVSSVLCGLHGGKIALTNAETGGARVIATLDVRPDRESVF</sequence>
<dbReference type="SUPFAM" id="SSF158472">
    <property type="entry name" value="HAMP domain-like"/>
    <property type="match status" value="1"/>
</dbReference>
<feature type="transmembrane region" description="Helical" evidence="13">
    <location>
        <begin position="105"/>
        <end position="128"/>
    </location>
</feature>
<dbReference type="PROSITE" id="PS50109">
    <property type="entry name" value="HIS_KIN"/>
    <property type="match status" value="1"/>
</dbReference>
<dbReference type="Proteomes" id="UP000405524">
    <property type="component" value="Unassembled WGS sequence"/>
</dbReference>
<dbReference type="InterPro" id="IPR003594">
    <property type="entry name" value="HATPase_dom"/>
</dbReference>
<dbReference type="Gene3D" id="1.10.287.130">
    <property type="match status" value="1"/>
</dbReference>
<name>A0A5K1J4E2_9ACTN</name>
<keyword evidence="10" id="KW-0067">ATP-binding</keyword>
<keyword evidence="4" id="KW-1003">Cell membrane</keyword>
<evidence type="ECO:0000256" key="6">
    <source>
        <dbReference type="ARBA" id="ARBA00022679"/>
    </source>
</evidence>
<keyword evidence="5" id="KW-0597">Phosphoprotein</keyword>
<evidence type="ECO:0000256" key="11">
    <source>
        <dbReference type="ARBA" id="ARBA00022989"/>
    </source>
</evidence>
<organism evidence="16 17">
    <name type="scientific">Collinsella intestinalis</name>
    <dbReference type="NCBI Taxonomy" id="147207"/>
    <lineage>
        <taxon>Bacteria</taxon>
        <taxon>Bacillati</taxon>
        <taxon>Actinomycetota</taxon>
        <taxon>Coriobacteriia</taxon>
        <taxon>Coriobacteriales</taxon>
        <taxon>Coriobacteriaceae</taxon>
        <taxon>Collinsella</taxon>
    </lineage>
</organism>
<feature type="compositionally biased region" description="Polar residues" evidence="12">
    <location>
        <begin position="7"/>
        <end position="17"/>
    </location>
</feature>
<dbReference type="Gene3D" id="6.10.340.10">
    <property type="match status" value="1"/>
</dbReference>
<dbReference type="EC" id="2.7.13.3" evidence="3"/>
<comment type="subcellular location">
    <subcellularLocation>
        <location evidence="2">Cell membrane</location>
        <topology evidence="2">Multi-pass membrane protein</topology>
    </subcellularLocation>
</comment>
<dbReference type="CDD" id="cd06225">
    <property type="entry name" value="HAMP"/>
    <property type="match status" value="1"/>
</dbReference>
<evidence type="ECO:0000256" key="3">
    <source>
        <dbReference type="ARBA" id="ARBA00012438"/>
    </source>
</evidence>
<dbReference type="Pfam" id="PF00672">
    <property type="entry name" value="HAMP"/>
    <property type="match status" value="1"/>
</dbReference>
<keyword evidence="9 16" id="KW-0418">Kinase</keyword>
<dbReference type="InterPro" id="IPR003660">
    <property type="entry name" value="HAMP_dom"/>
</dbReference>
<dbReference type="PANTHER" id="PTHR44936">
    <property type="entry name" value="SENSOR PROTEIN CREC"/>
    <property type="match status" value="1"/>
</dbReference>
<dbReference type="SUPFAM" id="SSF47384">
    <property type="entry name" value="Homodimeric domain of signal transducing histidine kinase"/>
    <property type="match status" value="1"/>
</dbReference>
<keyword evidence="8" id="KW-0547">Nucleotide-binding</keyword>
<keyword evidence="13" id="KW-0472">Membrane</keyword>
<protein>
    <recommendedName>
        <fullName evidence="3">histidine kinase</fullName>
        <ecNumber evidence="3">2.7.13.3</ecNumber>
    </recommendedName>
</protein>
<dbReference type="SMART" id="SM00387">
    <property type="entry name" value="HATPase_c"/>
    <property type="match status" value="1"/>
</dbReference>
<evidence type="ECO:0000256" key="8">
    <source>
        <dbReference type="ARBA" id="ARBA00022741"/>
    </source>
</evidence>
<dbReference type="InterPro" id="IPR036097">
    <property type="entry name" value="HisK_dim/P_sf"/>
</dbReference>
<feature type="transmembrane region" description="Helical" evidence="13">
    <location>
        <begin position="301"/>
        <end position="324"/>
    </location>
</feature>
<evidence type="ECO:0000313" key="16">
    <source>
        <dbReference type="EMBL" id="VWL97685.1"/>
    </source>
</evidence>
<evidence type="ECO:0000256" key="2">
    <source>
        <dbReference type="ARBA" id="ARBA00004651"/>
    </source>
</evidence>
<keyword evidence="7 13" id="KW-0812">Transmembrane</keyword>
<keyword evidence="6 16" id="KW-0808">Transferase</keyword>
<dbReference type="Gene3D" id="3.30.565.10">
    <property type="entry name" value="Histidine kinase-like ATPase, C-terminal domain"/>
    <property type="match status" value="1"/>
</dbReference>
<evidence type="ECO:0000256" key="10">
    <source>
        <dbReference type="ARBA" id="ARBA00022840"/>
    </source>
</evidence>
<dbReference type="EMBL" id="CABWIC010000011">
    <property type="protein sequence ID" value="VWL97685.1"/>
    <property type="molecule type" value="Genomic_DNA"/>
</dbReference>
<dbReference type="InterPro" id="IPR036890">
    <property type="entry name" value="HATPase_C_sf"/>
</dbReference>